<comment type="caution">
    <text evidence="11">The sequence shown here is derived from an EMBL/GenBank/DDBJ whole genome shotgun (WGS) entry which is preliminary data.</text>
</comment>
<comment type="domain">
    <text evidence="8">Comprises of two domains. The C-terminal domain contains the binding site for glutamine and catalyzes the hydrolysis of this substrate to glutamate and ammonia. The N-terminal domain is anticipated to bind ATP, and cobyrinate or Ni-sirohydrochlorin, and catalyzes the ultimate synthesis of the diamide product. The ammonia produced via the glutaminase domain is probably translocated to the adjacent domain via a molecular tunnel, where it reacts with an activated intermediate.</text>
</comment>
<keyword evidence="12" id="KW-1185">Reference proteome</keyword>
<dbReference type="Pfam" id="PF01656">
    <property type="entry name" value="CbiA"/>
    <property type="match status" value="1"/>
</dbReference>
<dbReference type="GO" id="GO:0009236">
    <property type="term" value="P:cobalamin biosynthetic process"/>
    <property type="evidence" value="ECO:0007669"/>
    <property type="project" value="UniProtKB-UniRule"/>
</dbReference>
<dbReference type="Proteomes" id="UP000245934">
    <property type="component" value="Unassembled WGS sequence"/>
</dbReference>
<organism evidence="11 12">
    <name type="scientific">Methanospirillum stamsii</name>
    <dbReference type="NCBI Taxonomy" id="1277351"/>
    <lineage>
        <taxon>Archaea</taxon>
        <taxon>Methanobacteriati</taxon>
        <taxon>Methanobacteriota</taxon>
        <taxon>Stenosarchaea group</taxon>
        <taxon>Methanomicrobia</taxon>
        <taxon>Methanomicrobiales</taxon>
        <taxon>Methanospirillaceae</taxon>
        <taxon>Methanospirillum</taxon>
    </lineage>
</organism>
<evidence type="ECO:0000256" key="7">
    <source>
        <dbReference type="ARBA" id="ARBA00022962"/>
    </source>
</evidence>
<comment type="catalytic activity">
    <reaction evidence="8">
        <text>Ni-sirohydrochlorin + 2 L-glutamine + 2 ATP + 2 H2O = Ni-sirohydrochlorin a,c-diamide + 2 L-glutamate + 2 ADP + 2 phosphate + 2 H(+)</text>
        <dbReference type="Rhea" id="RHEA:52896"/>
        <dbReference type="ChEBI" id="CHEBI:15377"/>
        <dbReference type="ChEBI" id="CHEBI:15378"/>
        <dbReference type="ChEBI" id="CHEBI:29985"/>
        <dbReference type="ChEBI" id="CHEBI:30616"/>
        <dbReference type="ChEBI" id="CHEBI:43474"/>
        <dbReference type="ChEBI" id="CHEBI:58359"/>
        <dbReference type="ChEBI" id="CHEBI:136841"/>
        <dbReference type="ChEBI" id="CHEBI:136887"/>
        <dbReference type="ChEBI" id="CHEBI:456216"/>
        <dbReference type="EC" id="6.3.5.12"/>
    </reaction>
</comment>
<evidence type="ECO:0000259" key="9">
    <source>
        <dbReference type="Pfam" id="PF01656"/>
    </source>
</evidence>
<dbReference type="NCBIfam" id="NF002204">
    <property type="entry name" value="PRK01077.1"/>
    <property type="match status" value="1"/>
</dbReference>
<evidence type="ECO:0000259" key="10">
    <source>
        <dbReference type="Pfam" id="PF07685"/>
    </source>
</evidence>
<dbReference type="AlphaFoldDB" id="A0A2V2N5T5"/>
<evidence type="ECO:0000256" key="2">
    <source>
        <dbReference type="ARBA" id="ARBA00022573"/>
    </source>
</evidence>
<feature type="site" description="Increases nucleophilicity of active site Cys" evidence="8">
    <location>
        <position position="441"/>
    </location>
</feature>
<comment type="catalytic activity">
    <reaction evidence="8">
        <text>cob(II)yrinate + 2 L-glutamine + 2 ATP + 2 H2O = cob(II)yrinate a,c diamide + 2 L-glutamate + 2 ADP + 2 phosphate + 2 H(+)</text>
        <dbReference type="Rhea" id="RHEA:26289"/>
        <dbReference type="ChEBI" id="CHEBI:15377"/>
        <dbReference type="ChEBI" id="CHEBI:15378"/>
        <dbReference type="ChEBI" id="CHEBI:29985"/>
        <dbReference type="ChEBI" id="CHEBI:30616"/>
        <dbReference type="ChEBI" id="CHEBI:43474"/>
        <dbReference type="ChEBI" id="CHEBI:58359"/>
        <dbReference type="ChEBI" id="CHEBI:58537"/>
        <dbReference type="ChEBI" id="CHEBI:58894"/>
        <dbReference type="ChEBI" id="CHEBI:456216"/>
        <dbReference type="EC" id="6.3.5.11"/>
    </reaction>
</comment>
<dbReference type="PANTHER" id="PTHR43873:SF1">
    <property type="entry name" value="COBYRINATE A,C-DIAMIDE SYNTHASE"/>
    <property type="match status" value="1"/>
</dbReference>
<gene>
    <name evidence="8" type="primary">cbiA</name>
    <name evidence="8" type="synonym">cfbB</name>
    <name evidence="11" type="ORF">DLD82_11475</name>
</gene>
<dbReference type="UniPathway" id="UPA00148">
    <property type="reaction ID" value="UER00231"/>
</dbReference>
<dbReference type="GO" id="GO:0005524">
    <property type="term" value="F:ATP binding"/>
    <property type="evidence" value="ECO:0007669"/>
    <property type="project" value="UniProtKB-UniRule"/>
</dbReference>
<keyword evidence="8" id="KW-0484">Methanogenesis</keyword>
<keyword evidence="6 8" id="KW-0460">Magnesium</keyword>
<keyword evidence="7 8" id="KW-0315">Glutamine amidotransferase</keyword>
<evidence type="ECO:0000256" key="5">
    <source>
        <dbReference type="ARBA" id="ARBA00022840"/>
    </source>
</evidence>
<protein>
    <recommendedName>
        <fullName evidence="8">Cobyrinate a,c-diamide synthase</fullName>
        <ecNumber evidence="8">6.3.5.11</ecNumber>
    </recommendedName>
    <alternativeName>
        <fullName evidence="8">Cobyrinic acid a,c-diamide synthetase</fullName>
    </alternativeName>
    <alternativeName>
        <fullName evidence="8">Ni-sirohydrochlorin a,c-diamide synthase</fullName>
        <ecNumber evidence="8">6.3.5.12</ecNumber>
    </alternativeName>
    <alternativeName>
        <fullName evidence="8">Ni-sirohydrochlorin a,c-diamide synthetase</fullName>
    </alternativeName>
</protein>
<dbReference type="GO" id="GO:0015948">
    <property type="term" value="P:methanogenesis"/>
    <property type="evidence" value="ECO:0007669"/>
    <property type="project" value="UniProtKB-KW"/>
</dbReference>
<dbReference type="NCBIfam" id="NF033195">
    <property type="entry name" value="F430_CfbB"/>
    <property type="match status" value="1"/>
</dbReference>
<dbReference type="RefSeq" id="WP_109941266.1">
    <property type="nucleotide sequence ID" value="NZ_CP176366.1"/>
</dbReference>
<dbReference type="OrthoDB" id="8896at2157"/>
<keyword evidence="3 8" id="KW-0436">Ligase</keyword>
<evidence type="ECO:0000256" key="4">
    <source>
        <dbReference type="ARBA" id="ARBA00022741"/>
    </source>
</evidence>
<dbReference type="EC" id="6.3.5.12" evidence="8"/>
<accession>A0A2V2N5T5</accession>
<dbReference type="Pfam" id="PF07685">
    <property type="entry name" value="GATase_3"/>
    <property type="match status" value="1"/>
</dbReference>
<dbReference type="CDD" id="cd03130">
    <property type="entry name" value="GATase1_CobB"/>
    <property type="match status" value="1"/>
</dbReference>
<dbReference type="PROSITE" id="PS51274">
    <property type="entry name" value="GATASE_COBBQ"/>
    <property type="match status" value="1"/>
</dbReference>
<dbReference type="CDD" id="cd05388">
    <property type="entry name" value="CobB_N"/>
    <property type="match status" value="1"/>
</dbReference>
<dbReference type="InterPro" id="IPR011698">
    <property type="entry name" value="GATase_3"/>
</dbReference>
<dbReference type="GO" id="GO:0042242">
    <property type="term" value="F:cobyrinic acid a,c-diamide synthase activity"/>
    <property type="evidence" value="ECO:0007669"/>
    <property type="project" value="UniProtKB-UniRule"/>
</dbReference>
<dbReference type="GeneID" id="97610928"/>
<proteinExistence type="inferred from homology"/>
<keyword evidence="5 8" id="KW-0067">ATP-binding</keyword>
<feature type="domain" description="CobQ/CobB/MinD/ParA nucleotide binding" evidence="9">
    <location>
        <begin position="6"/>
        <end position="187"/>
    </location>
</feature>
<comment type="function">
    <text evidence="8">Catalyzes the ATP-dependent amidation of the two carboxylate groups at positions a and c of cobyrinate, using either L-glutamine or ammonia as the nitrogen source. Involved in the biosynthesis of the unique nickel-containing tetrapyrrole coenzyme F430, the prosthetic group of methyl-coenzyme M reductase (MCR), which plays a key role in methanogenesis and anaerobic methane oxidation. Catalyzes the ATP-dependent amidation of the two carboxylate groups at positions a and c of Ni-sirohydrochlorin, using L-glutamine or ammonia as the nitrogen source.</text>
</comment>
<feature type="active site" description="Nucleophile" evidence="8">
    <location>
        <position position="331"/>
    </location>
</feature>
<dbReference type="EMBL" id="QGMZ01000022">
    <property type="protein sequence ID" value="PWR73106.1"/>
    <property type="molecule type" value="Genomic_DNA"/>
</dbReference>
<name>A0A2V2N5T5_9EURY</name>
<reference evidence="11 12" key="1">
    <citation type="submission" date="2018-05" db="EMBL/GenBank/DDBJ databases">
        <title>Draft genome of Methanospirillum stamsii Pt1.</title>
        <authorList>
            <person name="Dueholm M.S."/>
            <person name="Nielsen P.H."/>
            <person name="Bakmann L.F."/>
            <person name="Otzen D.E."/>
        </authorList>
    </citation>
    <scope>NUCLEOTIDE SEQUENCE [LARGE SCALE GENOMIC DNA]</scope>
    <source>
        <strain evidence="11 12">Pt1</strain>
    </source>
</reference>
<comment type="miscellaneous">
    <text evidence="8">The a and c carboxylates of cobyrinate and Ni-sirohydrochlorin are activated for nucleophilic attack via formation of a phosphorylated intermediate by ATP. CbiA catalyzes first the amidation of the c-carboxylate, and then that of the a-carboxylate.</text>
</comment>
<keyword evidence="4 8" id="KW-0547">Nucleotide-binding</keyword>
<dbReference type="HAMAP" id="MF_00027">
    <property type="entry name" value="CobB_CbiA"/>
    <property type="match status" value="1"/>
</dbReference>
<dbReference type="InterPro" id="IPR029062">
    <property type="entry name" value="Class_I_gatase-like"/>
</dbReference>
<evidence type="ECO:0000256" key="8">
    <source>
        <dbReference type="HAMAP-Rule" id="MF_00027"/>
    </source>
</evidence>
<evidence type="ECO:0000256" key="6">
    <source>
        <dbReference type="ARBA" id="ARBA00022842"/>
    </source>
</evidence>
<sequence length="464" mass="50644">MKTFLISGDRSGSGKTSITLAIAAALSKNRNVQTFKVGMDYIDPSYLTGVTGRPCRNLDSFVMNREELMAVFNHACIGADIAIIEGVRGLFEGAESVDDIGSTASIAKFLNVPVIVVIDARSITRSAAALLMGFMKFDPEVKIAGVILNNVRGEKHVRKATEAIQHYCNIPVIGAIPRVDNLDLTMRHLGLVPFEEGLKDKPFLDRVDSIVKMICSYLDLDTLLSLSSEITNPTSVPELFQGISTKNGYNIAIARDEAFNFYYADLFSLIESRGFSLSFFSPVNGSLPDADGYILGGGYPEYFGKELSENSSMMEDLKRVCDGNIPILAECGGLMYLCRQIKVLNEFSGLHTGDTFQMAGVLPATCTIPKKRIVTYVKGNTTSACPFGSEKKSPVLGHAFHYSTVYPDNGVSYAYDLERGFGIDDKHDGLIMNNVVGSYTHLHPVPSRNFLFSFLSACADDSII</sequence>
<evidence type="ECO:0000256" key="1">
    <source>
        <dbReference type="ARBA" id="ARBA00001946"/>
    </source>
</evidence>
<dbReference type="SUPFAM" id="SSF52317">
    <property type="entry name" value="Class I glutamine amidotransferase-like"/>
    <property type="match status" value="1"/>
</dbReference>
<dbReference type="PANTHER" id="PTHR43873">
    <property type="entry name" value="COBYRINATE A,C-DIAMIDE SYNTHASE"/>
    <property type="match status" value="1"/>
</dbReference>
<dbReference type="Gene3D" id="3.40.50.300">
    <property type="entry name" value="P-loop containing nucleotide triphosphate hydrolases"/>
    <property type="match status" value="1"/>
</dbReference>
<keyword evidence="2 8" id="KW-0169">Cobalamin biosynthesis</keyword>
<dbReference type="SUPFAM" id="SSF52540">
    <property type="entry name" value="P-loop containing nucleoside triphosphate hydrolases"/>
    <property type="match status" value="1"/>
</dbReference>
<dbReference type="EC" id="6.3.5.11" evidence="8"/>
<comment type="similarity">
    <text evidence="8">Belongs to the CobB/CbiA family.</text>
</comment>
<feature type="domain" description="CobB/CobQ-like glutamine amidotransferase" evidence="10">
    <location>
        <begin position="250"/>
        <end position="443"/>
    </location>
</feature>
<dbReference type="InterPro" id="IPR004484">
    <property type="entry name" value="CbiA/CobB_synth"/>
</dbReference>
<evidence type="ECO:0000313" key="12">
    <source>
        <dbReference type="Proteomes" id="UP000245934"/>
    </source>
</evidence>
<comment type="cofactor">
    <cofactor evidence="1 8">
        <name>Mg(2+)</name>
        <dbReference type="ChEBI" id="CHEBI:18420"/>
    </cofactor>
</comment>
<dbReference type="InterPro" id="IPR002586">
    <property type="entry name" value="CobQ/CobB/MinD/ParA_Nub-bd_dom"/>
</dbReference>
<dbReference type="NCBIfam" id="TIGR00379">
    <property type="entry name" value="cobB"/>
    <property type="match status" value="1"/>
</dbReference>
<dbReference type="InterPro" id="IPR027417">
    <property type="entry name" value="P-loop_NTPase"/>
</dbReference>
<dbReference type="Gene3D" id="3.40.50.880">
    <property type="match status" value="1"/>
</dbReference>
<comment type="pathway">
    <text evidence="8">Cofactor biosynthesis; adenosylcobalamin biosynthesis; cob(II)yrinate a,c-diamide from sirohydrochlorin (anaerobic route): step 10/10.</text>
</comment>
<evidence type="ECO:0000313" key="11">
    <source>
        <dbReference type="EMBL" id="PWR73106.1"/>
    </source>
</evidence>
<evidence type="ECO:0000256" key="3">
    <source>
        <dbReference type="ARBA" id="ARBA00022598"/>
    </source>
</evidence>